<protein>
    <submittedName>
        <fullName evidence="2">Carboxymuconolactone decarboxylase family protein</fullName>
    </submittedName>
</protein>
<dbReference type="InterPro" id="IPR003779">
    <property type="entry name" value="CMD-like"/>
</dbReference>
<accession>A0A6M2BRI3</accession>
<evidence type="ECO:0000313" key="2">
    <source>
        <dbReference type="EMBL" id="NGY04855.1"/>
    </source>
</evidence>
<comment type="caution">
    <text evidence="2">The sequence shown here is derived from an EMBL/GenBank/DDBJ whole genome shotgun (WGS) entry which is preliminary data.</text>
</comment>
<evidence type="ECO:0000259" key="1">
    <source>
        <dbReference type="Pfam" id="PF02627"/>
    </source>
</evidence>
<dbReference type="InterPro" id="IPR052512">
    <property type="entry name" value="4CMD/NDH-1_regulator"/>
</dbReference>
<name>A0A6M2BRI3_9GAMM</name>
<gene>
    <name evidence="2" type="ORF">G7Y85_08760</name>
</gene>
<feature type="domain" description="Carboxymuconolactone decarboxylase-like" evidence="1">
    <location>
        <begin position="34"/>
        <end position="113"/>
    </location>
</feature>
<dbReference type="Gene3D" id="1.20.1290.10">
    <property type="entry name" value="AhpD-like"/>
    <property type="match status" value="1"/>
</dbReference>
<proteinExistence type="predicted"/>
<dbReference type="Proteomes" id="UP000472676">
    <property type="component" value="Unassembled WGS sequence"/>
</dbReference>
<keyword evidence="3" id="KW-1185">Reference proteome</keyword>
<evidence type="ECO:0000313" key="3">
    <source>
        <dbReference type="Proteomes" id="UP000472676"/>
    </source>
</evidence>
<dbReference type="AlphaFoldDB" id="A0A6M2BRI3"/>
<dbReference type="PANTHER" id="PTHR33570">
    <property type="entry name" value="4-CARBOXYMUCONOLACTONE DECARBOXYLASE FAMILY PROTEIN"/>
    <property type="match status" value="1"/>
</dbReference>
<organism evidence="2 3">
    <name type="scientific">Solimonas terrae</name>
    <dbReference type="NCBI Taxonomy" id="1396819"/>
    <lineage>
        <taxon>Bacteria</taxon>
        <taxon>Pseudomonadati</taxon>
        <taxon>Pseudomonadota</taxon>
        <taxon>Gammaproteobacteria</taxon>
        <taxon>Nevskiales</taxon>
        <taxon>Nevskiaceae</taxon>
        <taxon>Solimonas</taxon>
    </lineage>
</organism>
<dbReference type="PANTHER" id="PTHR33570:SF2">
    <property type="entry name" value="CARBOXYMUCONOLACTONE DECARBOXYLASE-LIKE DOMAIN-CONTAINING PROTEIN"/>
    <property type="match status" value="1"/>
</dbReference>
<dbReference type="InterPro" id="IPR029032">
    <property type="entry name" value="AhpD-like"/>
</dbReference>
<dbReference type="RefSeq" id="WP_166255053.1">
    <property type="nucleotide sequence ID" value="NZ_JAAMOW010000004.1"/>
</dbReference>
<dbReference type="EMBL" id="JAAMOW010000004">
    <property type="protein sequence ID" value="NGY04855.1"/>
    <property type="molecule type" value="Genomic_DNA"/>
</dbReference>
<sequence length="122" mass="13605">MLKKYDREKGVEWFNEVYAGDVQLPPGDGGPFIDFMLETLFGTVWADETLSLRDRRLLLIGAITALGDATTLEIQIRAALKRGELRADQLDALSIFLTQYVGYPRGSQLFRIVSTIRANPGA</sequence>
<dbReference type="GO" id="GO:0051920">
    <property type="term" value="F:peroxiredoxin activity"/>
    <property type="evidence" value="ECO:0007669"/>
    <property type="project" value="InterPro"/>
</dbReference>
<reference evidence="2 3" key="1">
    <citation type="journal article" date="2014" name="Int. J. Syst. Evol. Microbiol.">
        <title>Solimonas terrae sp. nov., isolated from soil.</title>
        <authorList>
            <person name="Kim S.J."/>
            <person name="Moon J.Y."/>
            <person name="Weon H.Y."/>
            <person name="Ahn J.H."/>
            <person name="Chen W.M."/>
            <person name="Kwon S.W."/>
        </authorList>
    </citation>
    <scope>NUCLEOTIDE SEQUENCE [LARGE SCALE GENOMIC DNA]</scope>
    <source>
        <strain evidence="2 3">KIS83-12</strain>
    </source>
</reference>
<dbReference type="Pfam" id="PF02627">
    <property type="entry name" value="CMD"/>
    <property type="match status" value="1"/>
</dbReference>
<dbReference type="SUPFAM" id="SSF69118">
    <property type="entry name" value="AhpD-like"/>
    <property type="match status" value="1"/>
</dbReference>